<evidence type="ECO:0000313" key="9">
    <source>
        <dbReference type="Proteomes" id="UP000326924"/>
    </source>
</evidence>
<protein>
    <submittedName>
        <fullName evidence="8">Squalene/phytoene synthase-domain-containing protein</fullName>
    </submittedName>
</protein>
<keyword evidence="3" id="KW-0809">Transit peptide</keyword>
<dbReference type="InParanoid" id="A0A5J5EJX5"/>
<keyword evidence="2" id="KW-0999">Mitochondrion inner membrane</keyword>
<feature type="region of interest" description="Disordered" evidence="7">
    <location>
        <begin position="20"/>
        <end position="40"/>
    </location>
</feature>
<comment type="caution">
    <text evidence="8">The sequence shown here is derived from an EMBL/GenBank/DDBJ whole genome shotgun (WGS) entry which is preliminary data.</text>
</comment>
<dbReference type="Pfam" id="PF00494">
    <property type="entry name" value="SQS_PSY"/>
    <property type="match status" value="1"/>
</dbReference>
<accession>A0A5J5EJX5</accession>
<dbReference type="InterPro" id="IPR002060">
    <property type="entry name" value="Squ/phyt_synthse"/>
</dbReference>
<sequence length="332" mass="35761">MPPRPALPLAGLGRVPAARRLAQHQRAHSTAPAAQPPKLTSPDAARAYCLSLLQRSDFASSLLTPLQHPLARDAHLAIRAFNVDIAAVDGSVSNVTVGKMRMQFWRDAVAATFAGQRPPAEPVAVLLAKVLHSDGAPLSKSWFARVISAREQYLGSAPFPSIDALESYAENTYGSLHYLALESVHQHSATLDHIGSHVGKAEGIAAVLRGIPLLATSGTGGVVLPLDVCAEHNLRQEDVLRMGGNAPGLKDAVFKVATLANDHLITARKMLEDSKGEGKQASAFATFLPAVPTSLYLQRLEKADFDPFSPSLMKRAWTLPWRLYRAVSHKQF</sequence>
<name>A0A5J5EJX5_9PEZI</name>
<gene>
    <name evidence="8" type="ORF">FN846DRAFT_784279</name>
</gene>
<dbReference type="GO" id="GO:0032981">
    <property type="term" value="P:mitochondrial respiratory chain complex I assembly"/>
    <property type="evidence" value="ECO:0007669"/>
    <property type="project" value="TreeGrafter"/>
</dbReference>
<evidence type="ECO:0000256" key="4">
    <source>
        <dbReference type="ARBA" id="ARBA00023128"/>
    </source>
</evidence>
<dbReference type="GO" id="GO:0005743">
    <property type="term" value="C:mitochondrial inner membrane"/>
    <property type="evidence" value="ECO:0007669"/>
    <property type="project" value="UniProtKB-SubCell"/>
</dbReference>
<keyword evidence="5" id="KW-0472">Membrane</keyword>
<evidence type="ECO:0000256" key="5">
    <source>
        <dbReference type="ARBA" id="ARBA00023136"/>
    </source>
</evidence>
<evidence type="ECO:0000313" key="8">
    <source>
        <dbReference type="EMBL" id="KAA8895975.1"/>
    </source>
</evidence>
<dbReference type="PANTHER" id="PTHR21181">
    <property type="match status" value="1"/>
</dbReference>
<comment type="subcellular location">
    <subcellularLocation>
        <location evidence="1">Mitochondrion inner membrane</location>
    </subcellularLocation>
</comment>
<evidence type="ECO:0000256" key="3">
    <source>
        <dbReference type="ARBA" id="ARBA00022946"/>
    </source>
</evidence>
<proteinExistence type="inferred from homology"/>
<dbReference type="PANTHER" id="PTHR21181:SF13">
    <property type="entry name" value="NADH DEHYDROGENASE (UBIQUINONE) COMPLEX I, ASSEMBLY FACTOR 6"/>
    <property type="match status" value="1"/>
</dbReference>
<dbReference type="Proteomes" id="UP000326924">
    <property type="component" value="Unassembled WGS sequence"/>
</dbReference>
<evidence type="ECO:0000256" key="7">
    <source>
        <dbReference type="SAM" id="MobiDB-lite"/>
    </source>
</evidence>
<dbReference type="SUPFAM" id="SSF48576">
    <property type="entry name" value="Terpenoid synthases"/>
    <property type="match status" value="1"/>
</dbReference>
<evidence type="ECO:0000256" key="1">
    <source>
        <dbReference type="ARBA" id="ARBA00004273"/>
    </source>
</evidence>
<dbReference type="EMBL" id="VXIS01000232">
    <property type="protein sequence ID" value="KAA8895975.1"/>
    <property type="molecule type" value="Genomic_DNA"/>
</dbReference>
<organism evidence="8 9">
    <name type="scientific">Sphaerosporella brunnea</name>
    <dbReference type="NCBI Taxonomy" id="1250544"/>
    <lineage>
        <taxon>Eukaryota</taxon>
        <taxon>Fungi</taxon>
        <taxon>Dikarya</taxon>
        <taxon>Ascomycota</taxon>
        <taxon>Pezizomycotina</taxon>
        <taxon>Pezizomycetes</taxon>
        <taxon>Pezizales</taxon>
        <taxon>Pyronemataceae</taxon>
        <taxon>Sphaerosporella</taxon>
    </lineage>
</organism>
<dbReference type="AlphaFoldDB" id="A0A5J5EJX5"/>
<comment type="similarity">
    <text evidence="6">Belongs to the NDUFAF6 family.</text>
</comment>
<keyword evidence="9" id="KW-1185">Reference proteome</keyword>
<dbReference type="Gene3D" id="1.10.600.10">
    <property type="entry name" value="Farnesyl Diphosphate Synthase"/>
    <property type="match status" value="1"/>
</dbReference>
<dbReference type="InterPro" id="IPR008949">
    <property type="entry name" value="Isoprenoid_synthase_dom_sf"/>
</dbReference>
<evidence type="ECO:0000256" key="6">
    <source>
        <dbReference type="ARBA" id="ARBA00038273"/>
    </source>
</evidence>
<keyword evidence="4" id="KW-0496">Mitochondrion</keyword>
<dbReference type="OrthoDB" id="270318at2759"/>
<evidence type="ECO:0000256" key="2">
    <source>
        <dbReference type="ARBA" id="ARBA00022792"/>
    </source>
</evidence>
<reference evidence="8 9" key="1">
    <citation type="submission" date="2019-09" db="EMBL/GenBank/DDBJ databases">
        <title>Draft genome of the ectomycorrhizal ascomycete Sphaerosporella brunnea.</title>
        <authorList>
            <consortium name="DOE Joint Genome Institute"/>
            <person name="Benucci G.M."/>
            <person name="Marozzi G."/>
            <person name="Antonielli L."/>
            <person name="Sanchez S."/>
            <person name="Marco P."/>
            <person name="Wang X."/>
            <person name="Falini L.B."/>
            <person name="Barry K."/>
            <person name="Haridas S."/>
            <person name="Lipzen A."/>
            <person name="Labutti K."/>
            <person name="Grigoriev I.V."/>
            <person name="Murat C."/>
            <person name="Martin F."/>
            <person name="Albertini E."/>
            <person name="Donnini D."/>
            <person name="Bonito G."/>
        </authorList>
    </citation>
    <scope>NUCLEOTIDE SEQUENCE [LARGE SCALE GENOMIC DNA]</scope>
    <source>
        <strain evidence="8 9">Sb_GMNB300</strain>
    </source>
</reference>